<reference evidence="1" key="1">
    <citation type="submission" date="2022-09" db="EMBL/GenBank/DDBJ databases">
        <title>Bacterial diversity in gut of crayfish and pufferfish.</title>
        <authorList>
            <person name="Huang Y."/>
        </authorList>
    </citation>
    <scope>NUCLEOTIDE SEQUENCE</scope>
    <source>
        <strain evidence="1">PR12</strain>
    </source>
</reference>
<name>A0ABY6A0E5_9BURK</name>
<protein>
    <submittedName>
        <fullName evidence="1">Uncharacterized protein</fullName>
    </submittedName>
</protein>
<dbReference type="EMBL" id="CP104377">
    <property type="protein sequence ID" value="UXC19176.1"/>
    <property type="molecule type" value="Genomic_DNA"/>
</dbReference>
<dbReference type="Proteomes" id="UP001058290">
    <property type="component" value="Chromosome"/>
</dbReference>
<dbReference type="RefSeq" id="WP_260719477.1">
    <property type="nucleotide sequence ID" value="NZ_CP104377.1"/>
</dbReference>
<evidence type="ECO:0000313" key="1">
    <source>
        <dbReference type="EMBL" id="UXC19176.1"/>
    </source>
</evidence>
<keyword evidence="2" id="KW-1185">Reference proteome</keyword>
<accession>A0ABY6A0E5</accession>
<sequence length="74" mass="9116">MSLTDREKTVVALWRQWRKNMRDLNDGWFPYYDSGKQIHLFFEYLQADQPHLLDMPRMDPYQQVKAWVLQDLEI</sequence>
<gene>
    <name evidence="1" type="ORF">N4T19_03345</name>
</gene>
<organism evidence="1 2">
    <name type="scientific">Comamonas squillarum</name>
    <dbReference type="NCBI Taxonomy" id="2977320"/>
    <lineage>
        <taxon>Bacteria</taxon>
        <taxon>Pseudomonadati</taxon>
        <taxon>Pseudomonadota</taxon>
        <taxon>Betaproteobacteria</taxon>
        <taxon>Burkholderiales</taxon>
        <taxon>Comamonadaceae</taxon>
        <taxon>Comamonas</taxon>
    </lineage>
</organism>
<proteinExistence type="predicted"/>
<evidence type="ECO:0000313" key="2">
    <source>
        <dbReference type="Proteomes" id="UP001058290"/>
    </source>
</evidence>